<gene>
    <name evidence="8" type="primary">rimO</name>
    <name evidence="12" type="ORF">C1H69_11810</name>
</gene>
<feature type="binding site" evidence="8">
    <location>
        <position position="147"/>
    </location>
    <ligand>
        <name>[4Fe-4S] cluster</name>
        <dbReference type="ChEBI" id="CHEBI:49883"/>
        <label>2</label>
        <note>4Fe-4S-S-AdoMet</note>
    </ligand>
</feature>
<dbReference type="PROSITE" id="PS01278">
    <property type="entry name" value="MTTASE_RADICAL"/>
    <property type="match status" value="1"/>
</dbReference>
<keyword evidence="12" id="KW-0689">Ribosomal protein</keyword>
<dbReference type="FunFam" id="3.40.50.12160:FF:000002">
    <property type="entry name" value="Ribosomal protein S12 methylthiotransferase RimO"/>
    <property type="match status" value="1"/>
</dbReference>
<dbReference type="InterPro" id="IPR006638">
    <property type="entry name" value="Elp3/MiaA/NifB-like_rSAM"/>
</dbReference>
<dbReference type="GO" id="GO:0051539">
    <property type="term" value="F:4 iron, 4 sulfur cluster binding"/>
    <property type="evidence" value="ECO:0007669"/>
    <property type="project" value="UniProtKB-UniRule"/>
</dbReference>
<dbReference type="SFLD" id="SFLDF00274">
    <property type="entry name" value="ribosomal_protein_S12_methylth"/>
    <property type="match status" value="1"/>
</dbReference>
<dbReference type="SFLD" id="SFLDG01082">
    <property type="entry name" value="B12-binding_domain_containing"/>
    <property type="match status" value="1"/>
</dbReference>
<dbReference type="InterPro" id="IPR013848">
    <property type="entry name" value="Methylthiotransferase_N"/>
</dbReference>
<dbReference type="Pfam" id="PF00919">
    <property type="entry name" value="UPF0004"/>
    <property type="match status" value="1"/>
</dbReference>
<dbReference type="EMBL" id="PNRF01000024">
    <property type="protein sequence ID" value="PMR74900.1"/>
    <property type="molecule type" value="Genomic_DNA"/>
</dbReference>
<protein>
    <recommendedName>
        <fullName evidence="8">Ribosomal protein uS12 methylthiotransferase RimO</fullName>
        <shortName evidence="8">uS12 MTTase</shortName>
        <shortName evidence="8">uS12 methylthiotransferase</shortName>
        <ecNumber evidence="8">2.8.4.4</ecNumber>
    </recommendedName>
    <alternativeName>
        <fullName evidence="8">Ribosomal protein uS12 (aspartate-C(3))-methylthiotransferase</fullName>
    </alternativeName>
    <alternativeName>
        <fullName evidence="8">Ribosome maturation factor RimO</fullName>
    </alternativeName>
</protein>
<comment type="similarity">
    <text evidence="8">Belongs to the methylthiotransferase family. RimO subfamily.</text>
</comment>
<evidence type="ECO:0000313" key="13">
    <source>
        <dbReference type="Proteomes" id="UP000235803"/>
    </source>
</evidence>
<evidence type="ECO:0000256" key="4">
    <source>
        <dbReference type="ARBA" id="ARBA00022691"/>
    </source>
</evidence>
<dbReference type="Gene3D" id="3.80.30.20">
    <property type="entry name" value="tm_1862 like domain"/>
    <property type="match status" value="1"/>
</dbReference>
<evidence type="ECO:0000259" key="9">
    <source>
        <dbReference type="PROSITE" id="PS50926"/>
    </source>
</evidence>
<proteinExistence type="inferred from homology"/>
<dbReference type="InterPro" id="IPR005840">
    <property type="entry name" value="Ribosomal_uS12_MeSTrfase_RimO"/>
</dbReference>
<evidence type="ECO:0000256" key="1">
    <source>
        <dbReference type="ARBA" id="ARBA00022485"/>
    </source>
</evidence>
<keyword evidence="4 8" id="KW-0949">S-adenosyl-L-methionine</keyword>
<evidence type="ECO:0000313" key="12">
    <source>
        <dbReference type="EMBL" id="PMR74900.1"/>
    </source>
</evidence>
<dbReference type="AlphaFoldDB" id="A0A2N7U3B0"/>
<keyword evidence="6 8" id="KW-0408">Iron</keyword>
<dbReference type="InterPro" id="IPR038135">
    <property type="entry name" value="Methylthiotransferase_N_sf"/>
</dbReference>
<dbReference type="GO" id="GO:0035599">
    <property type="term" value="F:aspartic acid methylthiotransferase activity"/>
    <property type="evidence" value="ECO:0007669"/>
    <property type="project" value="TreeGrafter"/>
</dbReference>
<feature type="domain" description="TRAM" evidence="9">
    <location>
        <begin position="374"/>
        <end position="440"/>
    </location>
</feature>
<dbReference type="SMART" id="SM00729">
    <property type="entry name" value="Elp3"/>
    <property type="match status" value="1"/>
</dbReference>
<dbReference type="GO" id="GO:0103039">
    <property type="term" value="F:protein methylthiotransferase activity"/>
    <property type="evidence" value="ECO:0007669"/>
    <property type="project" value="UniProtKB-EC"/>
</dbReference>
<dbReference type="NCBIfam" id="TIGR01125">
    <property type="entry name" value="30S ribosomal protein S12 methylthiotransferase RimO"/>
    <property type="match status" value="1"/>
</dbReference>
<keyword evidence="12" id="KW-0687">Ribonucleoprotein</keyword>
<dbReference type="GO" id="GO:0005840">
    <property type="term" value="C:ribosome"/>
    <property type="evidence" value="ECO:0007669"/>
    <property type="project" value="UniProtKB-KW"/>
</dbReference>
<keyword evidence="7 8" id="KW-0411">Iron-sulfur</keyword>
<feature type="binding site" evidence="8">
    <location>
        <position position="49"/>
    </location>
    <ligand>
        <name>[4Fe-4S] cluster</name>
        <dbReference type="ChEBI" id="CHEBI:49883"/>
        <label>1</label>
    </ligand>
</feature>
<sequence>MSTPKVGFVSLGCPKALVDSERILTQLRTEGYEIVPSYDDADVVVVNTCGFIDSAKAESLEAIGEAIAENGRVIVTGCMGVDEAAIRNVHPSVLAVTGPQQYEKVVGAVHDAAPANTAHDPLIDLVPPQGIKLTPRHYAYLKISEGCNHSCSFCIIPSMRGKLVSRPVGDVLREAESLARAGVKELLVISQDTSAYGVDLRYVEQEWRGRPVKARLTELCEALAELGIRIRLHYVYPYPHVDELIPLMAEGKILPYLDIPFQHASPRVLKAMKRPAFEDRTLERIKRWRETCPELTVRSTFIVGFPGETEEDFQYLLDWLGDAQLDRVGCFQYSPVDGAPANELGLEPVPDDVKQERWERFMAHQQEISAARLQQKIGREIEVLVDEVDAEGPVGRSEADAPDIDGMVFLEAKHTLTPGEVVRARVTHADEYDLWAEVMTTSQPLKFVNAL</sequence>
<dbReference type="Gene3D" id="2.40.50.140">
    <property type="entry name" value="Nucleic acid-binding proteins"/>
    <property type="match status" value="1"/>
</dbReference>
<evidence type="ECO:0000259" key="10">
    <source>
        <dbReference type="PROSITE" id="PS51449"/>
    </source>
</evidence>
<dbReference type="Pfam" id="PF18693">
    <property type="entry name" value="TRAM_2"/>
    <property type="match status" value="1"/>
</dbReference>
<comment type="caution">
    <text evidence="12">The sequence shown here is derived from an EMBL/GenBank/DDBJ whole genome shotgun (WGS) entry which is preliminary data.</text>
</comment>
<dbReference type="HAMAP" id="MF_01865">
    <property type="entry name" value="MTTase_RimO"/>
    <property type="match status" value="1"/>
</dbReference>
<evidence type="ECO:0000256" key="3">
    <source>
        <dbReference type="ARBA" id="ARBA00022679"/>
    </source>
</evidence>
<dbReference type="PROSITE" id="PS50926">
    <property type="entry name" value="TRAM"/>
    <property type="match status" value="1"/>
</dbReference>
<feature type="binding site" evidence="8">
    <location>
        <position position="78"/>
    </location>
    <ligand>
        <name>[4Fe-4S] cluster</name>
        <dbReference type="ChEBI" id="CHEBI:49883"/>
        <label>1</label>
    </ligand>
</feature>
<dbReference type="PANTHER" id="PTHR43837:SF1">
    <property type="entry name" value="RIBOSOMAL PROTEIN US12 METHYLTHIOTRANSFERASE RIMO"/>
    <property type="match status" value="1"/>
</dbReference>
<dbReference type="SFLD" id="SFLDG01061">
    <property type="entry name" value="methylthiotransferase"/>
    <property type="match status" value="1"/>
</dbReference>
<dbReference type="FunFam" id="2.40.50.140:FF:000060">
    <property type="entry name" value="Ribosomal protein S12 methylthiotransferase RimO"/>
    <property type="match status" value="1"/>
</dbReference>
<evidence type="ECO:0000256" key="5">
    <source>
        <dbReference type="ARBA" id="ARBA00022723"/>
    </source>
</evidence>
<comment type="cofactor">
    <cofactor evidence="8">
        <name>[4Fe-4S] cluster</name>
        <dbReference type="ChEBI" id="CHEBI:49883"/>
    </cofactor>
    <text evidence="8">Binds 2 [4Fe-4S] clusters. One cluster is coordinated with 3 cysteines and an exchangeable S-adenosyl-L-methionine.</text>
</comment>
<dbReference type="SFLD" id="SFLDS00029">
    <property type="entry name" value="Radical_SAM"/>
    <property type="match status" value="1"/>
</dbReference>
<evidence type="ECO:0000256" key="8">
    <source>
        <dbReference type="HAMAP-Rule" id="MF_01865"/>
    </source>
</evidence>
<evidence type="ECO:0000259" key="11">
    <source>
        <dbReference type="PROSITE" id="PS51918"/>
    </source>
</evidence>
<feature type="binding site" evidence="8">
    <location>
        <position position="151"/>
    </location>
    <ligand>
        <name>[4Fe-4S] cluster</name>
        <dbReference type="ChEBI" id="CHEBI:49883"/>
        <label>2</label>
        <note>4Fe-4S-S-AdoMet</note>
    </ligand>
</feature>
<keyword evidence="1 8" id="KW-0004">4Fe-4S</keyword>
<organism evidence="12 13">
    <name type="scientific">Billgrantia endophytica</name>
    <dbReference type="NCBI Taxonomy" id="2033802"/>
    <lineage>
        <taxon>Bacteria</taxon>
        <taxon>Pseudomonadati</taxon>
        <taxon>Pseudomonadota</taxon>
        <taxon>Gammaproteobacteria</taxon>
        <taxon>Oceanospirillales</taxon>
        <taxon>Halomonadaceae</taxon>
        <taxon>Billgrantia</taxon>
    </lineage>
</organism>
<dbReference type="InterPro" id="IPR058240">
    <property type="entry name" value="rSAM_sf"/>
</dbReference>
<reference evidence="12 13" key="1">
    <citation type="submission" date="2018-01" db="EMBL/GenBank/DDBJ databases">
        <title>Halomonas endophytica sp. nov., isolated from storage liquid in the stems of Populus euphratica.</title>
        <authorList>
            <person name="Chen C."/>
        </authorList>
    </citation>
    <scope>NUCLEOTIDE SEQUENCE [LARGE SCALE GENOMIC DNA]</scope>
    <source>
        <strain evidence="12 13">MC28</strain>
    </source>
</reference>
<evidence type="ECO:0000256" key="7">
    <source>
        <dbReference type="ARBA" id="ARBA00023014"/>
    </source>
</evidence>
<evidence type="ECO:0000256" key="6">
    <source>
        <dbReference type="ARBA" id="ARBA00023004"/>
    </source>
</evidence>
<dbReference type="CDD" id="cd01335">
    <property type="entry name" value="Radical_SAM"/>
    <property type="match status" value="1"/>
</dbReference>
<dbReference type="Gene3D" id="3.40.50.12160">
    <property type="entry name" value="Methylthiotransferase, N-terminal domain"/>
    <property type="match status" value="1"/>
</dbReference>
<dbReference type="RefSeq" id="WP_102653614.1">
    <property type="nucleotide sequence ID" value="NZ_PNRF01000024.1"/>
</dbReference>
<dbReference type="InterPro" id="IPR005839">
    <property type="entry name" value="Methylthiotransferase"/>
</dbReference>
<dbReference type="NCBIfam" id="TIGR00089">
    <property type="entry name" value="MiaB/RimO family radical SAM methylthiotransferase"/>
    <property type="match status" value="1"/>
</dbReference>
<dbReference type="PROSITE" id="PS51449">
    <property type="entry name" value="MTTASE_N"/>
    <property type="match status" value="1"/>
</dbReference>
<comment type="function">
    <text evidence="8">Catalyzes the methylthiolation of an aspartic acid residue of ribosomal protein uS12.</text>
</comment>
<dbReference type="InterPro" id="IPR002792">
    <property type="entry name" value="TRAM_dom"/>
</dbReference>
<evidence type="ECO:0000256" key="2">
    <source>
        <dbReference type="ARBA" id="ARBA00022490"/>
    </source>
</evidence>
<dbReference type="PROSITE" id="PS51918">
    <property type="entry name" value="RADICAL_SAM"/>
    <property type="match status" value="1"/>
</dbReference>
<feature type="binding site" evidence="8">
    <location>
        <position position="13"/>
    </location>
    <ligand>
        <name>[4Fe-4S] cluster</name>
        <dbReference type="ChEBI" id="CHEBI:49883"/>
        <label>1</label>
    </ligand>
</feature>
<accession>A0A2N7U3B0</accession>
<dbReference type="SUPFAM" id="SSF102114">
    <property type="entry name" value="Radical SAM enzymes"/>
    <property type="match status" value="1"/>
</dbReference>
<dbReference type="PANTHER" id="PTHR43837">
    <property type="entry name" value="RIBOSOMAL PROTEIN S12 METHYLTHIOTRANSFERASE RIMO"/>
    <property type="match status" value="1"/>
</dbReference>
<dbReference type="GO" id="GO:0005829">
    <property type="term" value="C:cytosol"/>
    <property type="evidence" value="ECO:0007669"/>
    <property type="project" value="TreeGrafter"/>
</dbReference>
<dbReference type="FunFam" id="3.80.30.20:FF:000001">
    <property type="entry name" value="tRNA-2-methylthio-N(6)-dimethylallyladenosine synthase 2"/>
    <property type="match status" value="1"/>
</dbReference>
<keyword evidence="5 8" id="KW-0479">Metal-binding</keyword>
<keyword evidence="2 8" id="KW-0963">Cytoplasm</keyword>
<dbReference type="Proteomes" id="UP000235803">
    <property type="component" value="Unassembled WGS sequence"/>
</dbReference>
<keyword evidence="13" id="KW-1185">Reference proteome</keyword>
<dbReference type="GO" id="GO:0006400">
    <property type="term" value="P:tRNA modification"/>
    <property type="evidence" value="ECO:0007669"/>
    <property type="project" value="InterPro"/>
</dbReference>
<dbReference type="InterPro" id="IPR007197">
    <property type="entry name" value="rSAM"/>
</dbReference>
<dbReference type="InterPro" id="IPR012340">
    <property type="entry name" value="NA-bd_OB-fold"/>
</dbReference>
<dbReference type="InterPro" id="IPR023404">
    <property type="entry name" value="rSAM_horseshoe"/>
</dbReference>
<comment type="subcellular location">
    <subcellularLocation>
        <location evidence="8">Cytoplasm</location>
    </subcellularLocation>
</comment>
<dbReference type="OrthoDB" id="9805215at2"/>
<dbReference type="GO" id="GO:0046872">
    <property type="term" value="F:metal ion binding"/>
    <property type="evidence" value="ECO:0007669"/>
    <property type="project" value="UniProtKB-KW"/>
</dbReference>
<feature type="domain" description="MTTase N-terminal" evidence="10">
    <location>
        <begin position="4"/>
        <end position="114"/>
    </location>
</feature>
<dbReference type="InterPro" id="IPR020612">
    <property type="entry name" value="Methylthiotransferase_CS"/>
</dbReference>
<feature type="binding site" evidence="8">
    <location>
        <position position="154"/>
    </location>
    <ligand>
        <name>[4Fe-4S] cluster</name>
        <dbReference type="ChEBI" id="CHEBI:49883"/>
        <label>2</label>
        <note>4Fe-4S-S-AdoMet</note>
    </ligand>
</feature>
<comment type="catalytic activity">
    <reaction evidence="8">
        <text>L-aspartate(89)-[ribosomal protein uS12]-hydrogen + (sulfur carrier)-SH + AH2 + 2 S-adenosyl-L-methionine = 3-methylsulfanyl-L-aspartate(89)-[ribosomal protein uS12]-hydrogen + (sulfur carrier)-H + 5'-deoxyadenosine + L-methionine + A + S-adenosyl-L-homocysteine + 2 H(+)</text>
        <dbReference type="Rhea" id="RHEA:37087"/>
        <dbReference type="Rhea" id="RHEA-COMP:10460"/>
        <dbReference type="Rhea" id="RHEA-COMP:10461"/>
        <dbReference type="Rhea" id="RHEA-COMP:14737"/>
        <dbReference type="Rhea" id="RHEA-COMP:14739"/>
        <dbReference type="ChEBI" id="CHEBI:13193"/>
        <dbReference type="ChEBI" id="CHEBI:15378"/>
        <dbReference type="ChEBI" id="CHEBI:17319"/>
        <dbReference type="ChEBI" id="CHEBI:17499"/>
        <dbReference type="ChEBI" id="CHEBI:29917"/>
        <dbReference type="ChEBI" id="CHEBI:29961"/>
        <dbReference type="ChEBI" id="CHEBI:57844"/>
        <dbReference type="ChEBI" id="CHEBI:57856"/>
        <dbReference type="ChEBI" id="CHEBI:59789"/>
        <dbReference type="ChEBI" id="CHEBI:64428"/>
        <dbReference type="ChEBI" id="CHEBI:73599"/>
        <dbReference type="EC" id="2.8.4.4"/>
    </reaction>
</comment>
<feature type="domain" description="Radical SAM core" evidence="11">
    <location>
        <begin position="133"/>
        <end position="371"/>
    </location>
</feature>
<dbReference type="EC" id="2.8.4.4" evidence="8"/>
<name>A0A2N7U3B0_9GAMM</name>
<keyword evidence="3 8" id="KW-0808">Transferase</keyword>
<dbReference type="Pfam" id="PF04055">
    <property type="entry name" value="Radical_SAM"/>
    <property type="match status" value="1"/>
</dbReference>